<gene>
    <name evidence="2" type="ORF">KME15_13540</name>
</gene>
<sequence>MSKPPDFAKLRSMLGQLNLDQAKQLYAELGAIVQTLEQQSTSPEPVGAKGREVVEAQRIGERLYQLERIRCGKIGCKCAGVNGVLHGPYWYAYWRNEGKLISRYVGKQLRQVE</sequence>
<reference evidence="2" key="2">
    <citation type="journal article" date="2022" name="Microbiol. Resour. Announc.">
        <title>Metagenome Sequencing to Explore Phylogenomics of Terrestrial Cyanobacteria.</title>
        <authorList>
            <person name="Ward R.D."/>
            <person name="Stajich J.E."/>
            <person name="Johansen J.R."/>
            <person name="Huntemann M."/>
            <person name="Clum A."/>
            <person name="Foster B."/>
            <person name="Foster B."/>
            <person name="Roux S."/>
            <person name="Palaniappan K."/>
            <person name="Varghese N."/>
            <person name="Mukherjee S."/>
            <person name="Reddy T.B.K."/>
            <person name="Daum C."/>
            <person name="Copeland A."/>
            <person name="Chen I.A."/>
            <person name="Ivanova N.N."/>
            <person name="Kyrpides N.C."/>
            <person name="Shapiro N."/>
            <person name="Eloe-Fadrosh E.A."/>
            <person name="Pietrasiak N."/>
        </authorList>
    </citation>
    <scope>NUCLEOTIDE SEQUENCE</scope>
    <source>
        <strain evidence="2">UHER 2000/2452</strain>
    </source>
</reference>
<evidence type="ECO:0000259" key="1">
    <source>
        <dbReference type="Pfam" id="PF20586"/>
    </source>
</evidence>
<dbReference type="Pfam" id="PF20586">
    <property type="entry name" value="DUF6788"/>
    <property type="match status" value="1"/>
</dbReference>
<protein>
    <recommendedName>
        <fullName evidence="1">DUF6788 domain-containing protein</fullName>
    </recommendedName>
</protein>
<reference evidence="2" key="1">
    <citation type="submission" date="2021-05" db="EMBL/GenBank/DDBJ databases">
        <authorList>
            <person name="Pietrasiak N."/>
            <person name="Ward R."/>
            <person name="Stajich J.E."/>
            <person name="Kurbessoian T."/>
        </authorList>
    </citation>
    <scope>NUCLEOTIDE SEQUENCE</scope>
    <source>
        <strain evidence="2">UHER 2000/2452</strain>
    </source>
</reference>
<dbReference type="InterPro" id="IPR046738">
    <property type="entry name" value="DUF6788"/>
</dbReference>
<evidence type="ECO:0000313" key="2">
    <source>
        <dbReference type="EMBL" id="MBW4659694.1"/>
    </source>
</evidence>
<dbReference type="EMBL" id="JAHHHD010000014">
    <property type="protein sequence ID" value="MBW4659694.1"/>
    <property type="molecule type" value="Genomic_DNA"/>
</dbReference>
<accession>A0A951QD44</accession>
<evidence type="ECO:0000313" key="3">
    <source>
        <dbReference type="Proteomes" id="UP000757435"/>
    </source>
</evidence>
<dbReference type="Proteomes" id="UP000757435">
    <property type="component" value="Unassembled WGS sequence"/>
</dbReference>
<feature type="domain" description="DUF6788" evidence="1">
    <location>
        <begin position="57"/>
        <end position="111"/>
    </location>
</feature>
<comment type="caution">
    <text evidence="2">The sequence shown here is derived from an EMBL/GenBank/DDBJ whole genome shotgun (WGS) entry which is preliminary data.</text>
</comment>
<name>A0A951QD44_9CYAN</name>
<organism evidence="2 3">
    <name type="scientific">Drouetiella hepatica Uher 2000/2452</name>
    <dbReference type="NCBI Taxonomy" id="904376"/>
    <lineage>
        <taxon>Bacteria</taxon>
        <taxon>Bacillati</taxon>
        <taxon>Cyanobacteriota</taxon>
        <taxon>Cyanophyceae</taxon>
        <taxon>Oculatellales</taxon>
        <taxon>Oculatellaceae</taxon>
        <taxon>Drouetiella</taxon>
    </lineage>
</organism>
<dbReference type="AlphaFoldDB" id="A0A951QD44"/>
<proteinExistence type="predicted"/>